<organism evidence="3 4">
    <name type="scientific">Alkaliphilus pronyensis</name>
    <dbReference type="NCBI Taxonomy" id="1482732"/>
    <lineage>
        <taxon>Bacteria</taxon>
        <taxon>Bacillati</taxon>
        <taxon>Bacillota</taxon>
        <taxon>Clostridia</taxon>
        <taxon>Peptostreptococcales</taxon>
        <taxon>Natronincolaceae</taxon>
        <taxon>Alkaliphilus</taxon>
    </lineage>
</organism>
<evidence type="ECO:0000313" key="3">
    <source>
        <dbReference type="EMBL" id="KAB3534763.1"/>
    </source>
</evidence>
<reference evidence="3 4" key="1">
    <citation type="submission" date="2019-10" db="EMBL/GenBank/DDBJ databases">
        <title>Alkaliphilus serpentinus sp. nov. and Alkaliphilus pronyensis sp. nov., two novel anaerobic alkaliphilic species isolated from the serpentinized-hosted hydrothermal field of the Prony Bay (New Caledonia).</title>
        <authorList>
            <person name="Postec A."/>
        </authorList>
    </citation>
    <scope>NUCLEOTIDE SEQUENCE [LARGE SCALE GENOMIC DNA]</scope>
    <source>
        <strain evidence="3 4">LacV</strain>
    </source>
</reference>
<dbReference type="PROSITE" id="PS50853">
    <property type="entry name" value="FN3"/>
    <property type="match status" value="1"/>
</dbReference>
<dbReference type="GO" id="GO:0005737">
    <property type="term" value="C:cytoplasm"/>
    <property type="evidence" value="ECO:0007669"/>
    <property type="project" value="TreeGrafter"/>
</dbReference>
<dbReference type="GO" id="GO:0015629">
    <property type="term" value="C:actin cytoskeleton"/>
    <property type="evidence" value="ECO:0007669"/>
    <property type="project" value="TreeGrafter"/>
</dbReference>
<protein>
    <recommendedName>
        <fullName evidence="2">Fibronectin type-III domain-containing protein</fullName>
    </recommendedName>
</protein>
<sequence length="487" mass="54962">MKKFNVGLKSFAIHTLAVLVLISAFSFPAVADGNDDIDLEGLKYIALLASNGKYVCAEDGGGGEVVVNRNKIGSWETFEIVLVKGNTVAFKTTNGRYLNLEDDDDEEIEAKATKISKYTKFTIYHLGKNKVALKASNGKYVALDDNELEADHSRVKSSSTFKLVDLEDNDDDKCTLTTKQKDNGIKLTWTKPDKTKDLIGYNLYRGKASGKQSKTPITDFPIKETSYIDKNIDMDKTYYYVLRPVYKDNVLGSASNEVKVSFSHQIELRAEAVEDGIALKWHKPYYSSNIIGYNLYRGTKSGKQSATPITDFPIEKTSYTDKNIEDDTTYYYILRAVYKDKNLGVPSEEVKVKSNLSYRTIVLEIGSRYMYVDGHRREIDPGKKTEPIIKNGRTFLPIRAVIEAMGGDIEWESKNQKVTIFYNDNVIELWIGNKNARVNGSRRITDVAPYISDSSRTMLPLRFIVENLGCEAEWDGVNKRVTITIKE</sequence>
<feature type="signal peptide" evidence="1">
    <location>
        <begin position="1"/>
        <end position="31"/>
    </location>
</feature>
<dbReference type="GO" id="GO:0051015">
    <property type="term" value="F:actin filament binding"/>
    <property type="evidence" value="ECO:0007669"/>
    <property type="project" value="InterPro"/>
</dbReference>
<dbReference type="InterPro" id="IPR057232">
    <property type="entry name" value="DUF7910"/>
</dbReference>
<dbReference type="OrthoDB" id="1957552at2"/>
<dbReference type="AlphaFoldDB" id="A0A6I0F8C6"/>
<dbReference type="Pfam" id="PF07833">
    <property type="entry name" value="Cu_amine_oxidN1"/>
    <property type="match status" value="1"/>
</dbReference>
<dbReference type="InterPro" id="IPR036116">
    <property type="entry name" value="FN3_sf"/>
</dbReference>
<dbReference type="Gene3D" id="3.30.457.10">
    <property type="entry name" value="Copper amine oxidase-like, N-terminal domain"/>
    <property type="match status" value="1"/>
</dbReference>
<dbReference type="SUPFAM" id="SSF50405">
    <property type="entry name" value="Actin-crosslinking proteins"/>
    <property type="match status" value="1"/>
</dbReference>
<dbReference type="GO" id="GO:0007163">
    <property type="term" value="P:establishment or maintenance of cell polarity"/>
    <property type="evidence" value="ECO:0007669"/>
    <property type="project" value="TreeGrafter"/>
</dbReference>
<accession>A0A6I0F8C6</accession>
<feature type="domain" description="Fibronectin type-III" evidence="2">
    <location>
        <begin position="262"/>
        <end position="357"/>
    </location>
</feature>
<dbReference type="Gene3D" id="2.80.10.50">
    <property type="match status" value="1"/>
</dbReference>
<dbReference type="SUPFAM" id="SSF49265">
    <property type="entry name" value="Fibronectin type III"/>
    <property type="match status" value="1"/>
</dbReference>
<dbReference type="Proteomes" id="UP000432715">
    <property type="component" value="Unassembled WGS sequence"/>
</dbReference>
<evidence type="ECO:0000256" key="1">
    <source>
        <dbReference type="SAM" id="SignalP"/>
    </source>
</evidence>
<dbReference type="Pfam" id="PF25490">
    <property type="entry name" value="DUF7910"/>
    <property type="match status" value="1"/>
</dbReference>
<dbReference type="InterPro" id="IPR013783">
    <property type="entry name" value="Ig-like_fold"/>
</dbReference>
<dbReference type="PANTHER" id="PTHR10551:SF9">
    <property type="entry name" value="FASCIN-2"/>
    <property type="match status" value="1"/>
</dbReference>
<dbReference type="InterPro" id="IPR008999">
    <property type="entry name" value="Actin-crosslinking"/>
</dbReference>
<name>A0A6I0F8C6_9FIRM</name>
<dbReference type="InterPro" id="IPR010431">
    <property type="entry name" value="Fascin"/>
</dbReference>
<dbReference type="EMBL" id="WBZC01000025">
    <property type="protein sequence ID" value="KAB3534763.1"/>
    <property type="molecule type" value="Genomic_DNA"/>
</dbReference>
<dbReference type="InterPro" id="IPR012854">
    <property type="entry name" value="Cu_amine_oxidase-like_N"/>
</dbReference>
<dbReference type="SUPFAM" id="SSF55383">
    <property type="entry name" value="Copper amine oxidase, domain N"/>
    <property type="match status" value="2"/>
</dbReference>
<dbReference type="GO" id="GO:0051017">
    <property type="term" value="P:actin filament bundle assembly"/>
    <property type="evidence" value="ECO:0007669"/>
    <property type="project" value="TreeGrafter"/>
</dbReference>
<keyword evidence="4" id="KW-1185">Reference proteome</keyword>
<keyword evidence="1" id="KW-0732">Signal</keyword>
<dbReference type="InterPro" id="IPR036582">
    <property type="entry name" value="Mao_N_sf"/>
</dbReference>
<feature type="chain" id="PRO_5026067858" description="Fibronectin type-III domain-containing protein" evidence="1">
    <location>
        <begin position="32"/>
        <end position="487"/>
    </location>
</feature>
<dbReference type="GO" id="GO:0016477">
    <property type="term" value="P:cell migration"/>
    <property type="evidence" value="ECO:0007669"/>
    <property type="project" value="TreeGrafter"/>
</dbReference>
<dbReference type="PANTHER" id="PTHR10551">
    <property type="entry name" value="FASCIN"/>
    <property type="match status" value="1"/>
</dbReference>
<evidence type="ECO:0000259" key="2">
    <source>
        <dbReference type="PROSITE" id="PS50853"/>
    </source>
</evidence>
<dbReference type="Gene3D" id="2.60.40.10">
    <property type="entry name" value="Immunoglobulins"/>
    <property type="match status" value="2"/>
</dbReference>
<dbReference type="RefSeq" id="WP_151861060.1">
    <property type="nucleotide sequence ID" value="NZ_WBZC01000025.1"/>
</dbReference>
<dbReference type="CDD" id="cd00257">
    <property type="entry name" value="beta-trefoil_FSCN-like"/>
    <property type="match status" value="1"/>
</dbReference>
<evidence type="ECO:0000313" key="4">
    <source>
        <dbReference type="Proteomes" id="UP000432715"/>
    </source>
</evidence>
<proteinExistence type="predicted"/>
<gene>
    <name evidence="3" type="ORF">F8154_07835</name>
</gene>
<comment type="caution">
    <text evidence="3">The sequence shown here is derived from an EMBL/GenBank/DDBJ whole genome shotgun (WGS) entry which is preliminary data.</text>
</comment>
<dbReference type="CDD" id="cd00063">
    <property type="entry name" value="FN3"/>
    <property type="match status" value="2"/>
</dbReference>
<dbReference type="InterPro" id="IPR003961">
    <property type="entry name" value="FN3_dom"/>
</dbReference>